<comment type="caution">
    <text evidence="5">The sequence shown here is derived from an EMBL/GenBank/DDBJ whole genome shotgun (WGS) entry which is preliminary data.</text>
</comment>
<dbReference type="PANTHER" id="PTHR44942">
    <property type="entry name" value="METHYLTRANSF_11 DOMAIN-CONTAINING PROTEIN"/>
    <property type="match status" value="1"/>
</dbReference>
<dbReference type="InterPro" id="IPR029063">
    <property type="entry name" value="SAM-dependent_MTases_sf"/>
</dbReference>
<keyword evidence="3" id="KW-0808">Transferase</keyword>
<comment type="similarity">
    <text evidence="1">Belongs to the methyltransferase superfamily.</text>
</comment>
<dbReference type="GO" id="GO:0008757">
    <property type="term" value="F:S-adenosylmethionine-dependent methyltransferase activity"/>
    <property type="evidence" value="ECO:0007669"/>
    <property type="project" value="InterPro"/>
</dbReference>
<dbReference type="Proteomes" id="UP000628710">
    <property type="component" value="Unassembled WGS sequence"/>
</dbReference>
<evidence type="ECO:0000313" key="6">
    <source>
        <dbReference type="Proteomes" id="UP000628710"/>
    </source>
</evidence>
<evidence type="ECO:0000256" key="1">
    <source>
        <dbReference type="ARBA" id="ARBA00008361"/>
    </source>
</evidence>
<sequence length="246" mass="28135">MSFSDGKFADIYSRVRPTYPAELYYWLSQQVSSPGVAWDCGCGTGQASVDLAAYFEKVEASDICESQIAKATPHRKIHYQVSPAEHTPYPDDYFDVICVAHAIHWFDLEAFWQEVCRVLKPGGIFVCWGYNGLEVGELEDKAITEQVMPYLKDYWPPQNALLWNDYKDIKFPFTPLEVPSFELTCSWSLTQMLDFIRSWSASQLRIEDCGDGFLSEADAILRAVWAEPTKKRDIRLPFFVKAGRVV</sequence>
<dbReference type="EMBL" id="JAEMNX010000021">
    <property type="protein sequence ID" value="MBJ7539154.1"/>
    <property type="molecule type" value="Genomic_DNA"/>
</dbReference>
<proteinExistence type="inferred from homology"/>
<evidence type="ECO:0000256" key="3">
    <source>
        <dbReference type="ARBA" id="ARBA00022679"/>
    </source>
</evidence>
<name>A0A934MXC1_9GAMM</name>
<organism evidence="5 6">
    <name type="scientific">Marinomonas transparens</name>
    <dbReference type="NCBI Taxonomy" id="2795388"/>
    <lineage>
        <taxon>Bacteria</taxon>
        <taxon>Pseudomonadati</taxon>
        <taxon>Pseudomonadota</taxon>
        <taxon>Gammaproteobacteria</taxon>
        <taxon>Oceanospirillales</taxon>
        <taxon>Oceanospirillaceae</taxon>
        <taxon>Marinomonas</taxon>
    </lineage>
</organism>
<dbReference type="SUPFAM" id="SSF53335">
    <property type="entry name" value="S-adenosyl-L-methionine-dependent methyltransferases"/>
    <property type="match status" value="1"/>
</dbReference>
<protein>
    <submittedName>
        <fullName evidence="5">Class I SAM-dependent methyltransferase</fullName>
    </submittedName>
</protein>
<dbReference type="CDD" id="cd02440">
    <property type="entry name" value="AdoMet_MTases"/>
    <property type="match status" value="1"/>
</dbReference>
<dbReference type="Pfam" id="PF08241">
    <property type="entry name" value="Methyltransf_11"/>
    <property type="match status" value="1"/>
</dbReference>
<gene>
    <name evidence="5" type="ORF">I8J31_15865</name>
</gene>
<keyword evidence="6" id="KW-1185">Reference proteome</keyword>
<dbReference type="AlphaFoldDB" id="A0A934MXC1"/>
<dbReference type="InterPro" id="IPR051052">
    <property type="entry name" value="Diverse_substrate_MTase"/>
</dbReference>
<dbReference type="GO" id="GO:0032259">
    <property type="term" value="P:methylation"/>
    <property type="evidence" value="ECO:0007669"/>
    <property type="project" value="UniProtKB-KW"/>
</dbReference>
<dbReference type="PANTHER" id="PTHR44942:SF4">
    <property type="entry name" value="METHYLTRANSFERASE TYPE 11 DOMAIN-CONTAINING PROTEIN"/>
    <property type="match status" value="1"/>
</dbReference>
<dbReference type="Gene3D" id="3.40.50.150">
    <property type="entry name" value="Vaccinia Virus protein VP39"/>
    <property type="match status" value="1"/>
</dbReference>
<keyword evidence="2 5" id="KW-0489">Methyltransferase</keyword>
<dbReference type="InterPro" id="IPR013216">
    <property type="entry name" value="Methyltransf_11"/>
</dbReference>
<evidence type="ECO:0000313" key="5">
    <source>
        <dbReference type="EMBL" id="MBJ7539154.1"/>
    </source>
</evidence>
<evidence type="ECO:0000256" key="2">
    <source>
        <dbReference type="ARBA" id="ARBA00022603"/>
    </source>
</evidence>
<accession>A0A934MXC1</accession>
<reference evidence="5" key="1">
    <citation type="submission" date="2020-12" db="EMBL/GenBank/DDBJ databases">
        <title>Marinomonas arctica sp. nov., a psychrotolerant bacterium isolated from the Arctic.</title>
        <authorList>
            <person name="Zhang Y."/>
        </authorList>
    </citation>
    <scope>NUCLEOTIDE SEQUENCE</scope>
    <source>
        <strain evidence="5">C1424</strain>
    </source>
</reference>
<dbReference type="RefSeq" id="WP_199469555.1">
    <property type="nucleotide sequence ID" value="NZ_JAEMNX010000021.1"/>
</dbReference>
<evidence type="ECO:0000259" key="4">
    <source>
        <dbReference type="Pfam" id="PF08241"/>
    </source>
</evidence>
<feature type="domain" description="Methyltransferase type 11" evidence="4">
    <location>
        <begin position="39"/>
        <end position="127"/>
    </location>
</feature>